<name>A0A4D6EJN3_9VIRU</name>
<feature type="transmembrane region" description="Helical" evidence="1">
    <location>
        <begin position="114"/>
        <end position="138"/>
    </location>
</feature>
<keyword evidence="1" id="KW-0812">Transmembrane</keyword>
<organism evidence="2 3">
    <name type="scientific">Pandoravirus celtis</name>
    <dbReference type="NCBI Taxonomy" id="2568002"/>
    <lineage>
        <taxon>Viruses</taxon>
        <taxon>Pandoravirus</taxon>
    </lineage>
</organism>
<proteinExistence type="predicted"/>
<dbReference type="EMBL" id="MK174290">
    <property type="protein sequence ID" value="QBZ81582.1"/>
    <property type="molecule type" value="Genomic_DNA"/>
</dbReference>
<evidence type="ECO:0000256" key="1">
    <source>
        <dbReference type="SAM" id="Phobius"/>
    </source>
</evidence>
<keyword evidence="1" id="KW-0472">Membrane</keyword>
<dbReference type="Proteomes" id="UP001237152">
    <property type="component" value="Segment"/>
</dbReference>
<keyword evidence="1" id="KW-1133">Transmembrane helix</keyword>
<protein>
    <submittedName>
        <fullName evidence="2">Uncharacterized protein</fullName>
    </submittedName>
</protein>
<gene>
    <name evidence="2" type="ORF">pclt_cds_996</name>
</gene>
<evidence type="ECO:0000313" key="3">
    <source>
        <dbReference type="Proteomes" id="UP001237152"/>
    </source>
</evidence>
<accession>A0A4D6EJN3</accession>
<evidence type="ECO:0000313" key="2">
    <source>
        <dbReference type="EMBL" id="QBZ81582.1"/>
    </source>
</evidence>
<sequence length="177" mass="19341">MSSSPGSHGWLRPIHIAGAHDALYPENTLWWWSRWLQAMGPGATIAVHLVIASAEVTRALAVGRLAPPAFDVVPVTIPVCVSNLHNNAARCALSRRLVCARGVHRLASSGRMRLSVGLGCIFSLSLHFLSLAALFSVFCRTRAKTGTMNRTFFPLRASILFMCAHLPRRSRLSTENV</sequence>
<reference evidence="2" key="1">
    <citation type="journal article" date="2019" name="Front. Microbiol.">
        <title>Pandoravirus Celtis Illustrates the Microevolution Processes at Work in the Giant Pandoraviridae Genomes.</title>
        <authorList>
            <person name="Legendre M."/>
            <person name="Alempic J.M."/>
            <person name="Philippe N."/>
            <person name="Lartigue A."/>
            <person name="Jeudy S."/>
            <person name="Poirot O."/>
            <person name="Ta N.T."/>
            <person name="Nin S."/>
            <person name="Coute Y."/>
            <person name="Abergel C."/>
            <person name="Claverie J.M."/>
        </authorList>
    </citation>
    <scope>NUCLEOTIDE SEQUENCE</scope>
</reference>